<protein>
    <submittedName>
        <fullName evidence="1">Uncharacterized protein</fullName>
    </submittedName>
</protein>
<reference evidence="2" key="1">
    <citation type="submission" date="2017-01" db="EMBL/GenBank/DDBJ databases">
        <title>Genome Analysis of Deinococcus marmoris KOPRI26562.</title>
        <authorList>
            <person name="Kim J.H."/>
            <person name="Oh H.-M."/>
        </authorList>
    </citation>
    <scope>NUCLEOTIDE SEQUENCE [LARGE SCALE GENOMIC DNA]</scope>
    <source>
        <strain evidence="2">PAMC 26633</strain>
    </source>
</reference>
<gene>
    <name evidence="1" type="ORF">BSU04_11020</name>
</gene>
<accession>A0A226X5E5</accession>
<dbReference type="Proteomes" id="UP000214720">
    <property type="component" value="Unassembled WGS sequence"/>
</dbReference>
<dbReference type="AlphaFoldDB" id="A0A226X5E5"/>
<sequence>MLRIEVKKDMRQIRQEKTPLLDIDAEKKTAIADAKKGRKVNPLVAPRKR</sequence>
<name>A0A226X5E5_CABSO</name>
<proteinExistence type="predicted"/>
<evidence type="ECO:0000313" key="1">
    <source>
        <dbReference type="EMBL" id="OXC78654.1"/>
    </source>
</evidence>
<evidence type="ECO:0000313" key="2">
    <source>
        <dbReference type="Proteomes" id="UP000214720"/>
    </source>
</evidence>
<comment type="caution">
    <text evidence="1">The sequence shown here is derived from an EMBL/GenBank/DDBJ whole genome shotgun (WGS) entry which is preliminary data.</text>
</comment>
<dbReference type="EMBL" id="MTHB01000057">
    <property type="protein sequence ID" value="OXC78654.1"/>
    <property type="molecule type" value="Genomic_DNA"/>
</dbReference>
<dbReference type="RefSeq" id="WP_179258275.1">
    <property type="nucleotide sequence ID" value="NZ_MTHB01000057.1"/>
</dbReference>
<organism evidence="1 2">
    <name type="scientific">Caballeronia sordidicola</name>
    <name type="common">Burkholderia sordidicola</name>
    <dbReference type="NCBI Taxonomy" id="196367"/>
    <lineage>
        <taxon>Bacteria</taxon>
        <taxon>Pseudomonadati</taxon>
        <taxon>Pseudomonadota</taxon>
        <taxon>Betaproteobacteria</taxon>
        <taxon>Burkholderiales</taxon>
        <taxon>Burkholderiaceae</taxon>
        <taxon>Caballeronia</taxon>
    </lineage>
</organism>